<dbReference type="Proteomes" id="UP001295423">
    <property type="component" value="Unassembled WGS sequence"/>
</dbReference>
<dbReference type="InterPro" id="IPR003769">
    <property type="entry name" value="ClpS_core"/>
</dbReference>
<dbReference type="Gene3D" id="3.30.1390.10">
    <property type="match status" value="1"/>
</dbReference>
<feature type="compositionally biased region" description="Basic and acidic residues" evidence="1">
    <location>
        <begin position="69"/>
        <end position="85"/>
    </location>
</feature>
<dbReference type="PANTHER" id="PTHR33473:SF17">
    <property type="entry name" value="ATP-DEPENDENT CLP PROTEASE ADAPTER PROTEIN CLPS1, CHLOROPLASTIC"/>
    <property type="match status" value="1"/>
</dbReference>
<evidence type="ECO:0000259" key="3">
    <source>
        <dbReference type="Pfam" id="PF02617"/>
    </source>
</evidence>
<feature type="region of interest" description="Disordered" evidence="1">
    <location>
        <begin position="56"/>
        <end position="87"/>
    </location>
</feature>
<dbReference type="EMBL" id="CAKOGP040001836">
    <property type="protein sequence ID" value="CAJ1953710.1"/>
    <property type="molecule type" value="Genomic_DNA"/>
</dbReference>
<feature type="signal peptide" evidence="2">
    <location>
        <begin position="1"/>
        <end position="18"/>
    </location>
</feature>
<feature type="domain" description="Adaptor protein ClpS core" evidence="3">
    <location>
        <begin position="88"/>
        <end position="150"/>
    </location>
</feature>
<evidence type="ECO:0000256" key="1">
    <source>
        <dbReference type="SAM" id="MobiDB-lite"/>
    </source>
</evidence>
<evidence type="ECO:0000313" key="5">
    <source>
        <dbReference type="Proteomes" id="UP001295423"/>
    </source>
</evidence>
<dbReference type="SUPFAM" id="SSF54736">
    <property type="entry name" value="ClpS-like"/>
    <property type="match status" value="1"/>
</dbReference>
<protein>
    <recommendedName>
        <fullName evidence="3">Adaptor protein ClpS core domain-containing protein</fullName>
    </recommendedName>
</protein>
<dbReference type="GO" id="GO:0030163">
    <property type="term" value="P:protein catabolic process"/>
    <property type="evidence" value="ECO:0007669"/>
    <property type="project" value="InterPro"/>
</dbReference>
<comment type="caution">
    <text evidence="4">The sequence shown here is derived from an EMBL/GenBank/DDBJ whole genome shotgun (WGS) entry which is preliminary data.</text>
</comment>
<evidence type="ECO:0000313" key="4">
    <source>
        <dbReference type="EMBL" id="CAJ1953710.1"/>
    </source>
</evidence>
<accession>A0AAD2FUF2</accession>
<dbReference type="PANTHER" id="PTHR33473">
    <property type="entry name" value="ATP-DEPENDENT CLP PROTEASE ADAPTER PROTEIN CLPS1, CHLOROPLASTIC"/>
    <property type="match status" value="1"/>
</dbReference>
<dbReference type="AlphaFoldDB" id="A0AAD2FUF2"/>
<organism evidence="4 5">
    <name type="scientific">Cylindrotheca closterium</name>
    <dbReference type="NCBI Taxonomy" id="2856"/>
    <lineage>
        <taxon>Eukaryota</taxon>
        <taxon>Sar</taxon>
        <taxon>Stramenopiles</taxon>
        <taxon>Ochrophyta</taxon>
        <taxon>Bacillariophyta</taxon>
        <taxon>Bacillariophyceae</taxon>
        <taxon>Bacillariophycidae</taxon>
        <taxon>Bacillariales</taxon>
        <taxon>Bacillariaceae</taxon>
        <taxon>Cylindrotheca</taxon>
    </lineage>
</organism>
<keyword evidence="2" id="KW-0732">Signal</keyword>
<proteinExistence type="predicted"/>
<keyword evidence="5" id="KW-1185">Reference proteome</keyword>
<name>A0AAD2FUF2_9STRA</name>
<gene>
    <name evidence="4" type="ORF">CYCCA115_LOCUS14313</name>
</gene>
<dbReference type="Pfam" id="PF02617">
    <property type="entry name" value="ClpS"/>
    <property type="match status" value="1"/>
</dbReference>
<evidence type="ECO:0000256" key="2">
    <source>
        <dbReference type="SAM" id="SignalP"/>
    </source>
</evidence>
<sequence length="166" mass="18164">MLMTKTILSLMALLFALANGLVAPATSSSSSSNMMASAAALTRDNLVMMPATLEKEKVRTSGPAVLDRPTTDKKSENPRKEHSRTGGETWEVRIYNDGMNTREHVARSLVQVTGLSEMSAYQTMMRAHQDGIATVGKWCFEIAELYNEGLAKNGIISDIVPVDEER</sequence>
<reference evidence="4" key="1">
    <citation type="submission" date="2023-08" db="EMBL/GenBank/DDBJ databases">
        <authorList>
            <person name="Audoor S."/>
            <person name="Bilcke G."/>
        </authorList>
    </citation>
    <scope>NUCLEOTIDE SEQUENCE</scope>
</reference>
<dbReference type="InterPro" id="IPR014719">
    <property type="entry name" value="Ribosomal_bL12_C/ClpS-like"/>
</dbReference>
<dbReference type="InterPro" id="IPR022935">
    <property type="entry name" value="ClpS"/>
</dbReference>
<feature type="chain" id="PRO_5042156748" description="Adaptor protein ClpS core domain-containing protein" evidence="2">
    <location>
        <begin position="19"/>
        <end position="166"/>
    </location>
</feature>
<dbReference type="GO" id="GO:0006508">
    <property type="term" value="P:proteolysis"/>
    <property type="evidence" value="ECO:0007669"/>
    <property type="project" value="InterPro"/>
</dbReference>